<evidence type="ECO:0000313" key="2">
    <source>
        <dbReference type="Proteomes" id="UP000006753"/>
    </source>
</evidence>
<proteinExistence type="predicted"/>
<dbReference type="HOGENOM" id="CLU_2320886_0_0_1"/>
<dbReference type="InParanoid" id="K1Y4Q2"/>
<dbReference type="KEGG" id="mbe:MBM_02071"/>
<dbReference type="AlphaFoldDB" id="K1Y4Q2"/>
<evidence type="ECO:0000313" key="1">
    <source>
        <dbReference type="EMBL" id="EKD20119.1"/>
    </source>
</evidence>
<gene>
    <name evidence="1" type="ORF">MBM_02071</name>
</gene>
<reference evidence="1 2" key="1">
    <citation type="journal article" date="2012" name="BMC Genomics">
        <title>Sequencing the genome of Marssonina brunnea reveals fungus-poplar co-evolution.</title>
        <authorList>
            <person name="Zhu S."/>
            <person name="Cao Y.-Z."/>
            <person name="Jiang C."/>
            <person name="Tan B.-Y."/>
            <person name="Wang Z."/>
            <person name="Feng S."/>
            <person name="Zhang L."/>
            <person name="Su X.-H."/>
            <person name="Brejova B."/>
            <person name="Vinar T."/>
            <person name="Xu M."/>
            <person name="Wang M.-X."/>
            <person name="Zhang S.-G."/>
            <person name="Huang M.-R."/>
            <person name="Wu R."/>
            <person name="Zhou Y."/>
        </authorList>
    </citation>
    <scope>NUCLEOTIDE SEQUENCE [LARGE SCALE GENOMIC DNA]</scope>
    <source>
        <strain evidence="1 2">MB_m1</strain>
    </source>
</reference>
<dbReference type="Proteomes" id="UP000006753">
    <property type="component" value="Unassembled WGS sequence"/>
</dbReference>
<sequence>MVCPRDDNSLLMLDLRLKTHAARSVTETQHTLQLPKAGKGSVSIRAAWLDDRSEAWIQSNTPYMSPSPNLIKESPPPPGLDFDILCAVLLSNELPYTSP</sequence>
<accession>K1Y4Q2</accession>
<dbReference type="EMBL" id="JH921430">
    <property type="protein sequence ID" value="EKD20119.1"/>
    <property type="molecule type" value="Genomic_DNA"/>
</dbReference>
<keyword evidence="2" id="KW-1185">Reference proteome</keyword>
<name>K1Y4Q2_MARBU</name>
<organism evidence="1 2">
    <name type="scientific">Marssonina brunnea f. sp. multigermtubi (strain MB_m1)</name>
    <name type="common">Marssonina leaf spot fungus</name>
    <dbReference type="NCBI Taxonomy" id="1072389"/>
    <lineage>
        <taxon>Eukaryota</taxon>
        <taxon>Fungi</taxon>
        <taxon>Dikarya</taxon>
        <taxon>Ascomycota</taxon>
        <taxon>Pezizomycotina</taxon>
        <taxon>Leotiomycetes</taxon>
        <taxon>Helotiales</taxon>
        <taxon>Drepanopezizaceae</taxon>
        <taxon>Drepanopeziza</taxon>
    </lineage>
</organism>
<protein>
    <submittedName>
        <fullName evidence="1">Uncharacterized protein</fullName>
    </submittedName>
</protein>